<dbReference type="EMBL" id="CAFBPX010000135">
    <property type="protein sequence ID" value="CAB5035494.1"/>
    <property type="molecule type" value="Genomic_DNA"/>
</dbReference>
<dbReference type="PANTHER" id="PTHR48101">
    <property type="entry name" value="METHYLMALONYL-COA MUTASE, MITOCHONDRIAL-RELATED"/>
    <property type="match status" value="1"/>
</dbReference>
<sequence>MASSEQDERLTIAPIVGPDDPRRFTDSGIEIDALYSEADVPTELELGQPGDFPYTRGVHEQMYRSQQWTMRQYAGYASAKESNERYRYLLSRGGTGLSMAFDLPTQLGLDSDNALCEGEVGRTGVAIDTIDDMRTAFDQIPLDQVSTSMTINAPASVLLMLYDLVAEEQGVPSDQLRGTVQNDILKEYIARGNYIYPPDASMRLTTDVFSYCAENIPKWNTISISGYHFREKGCSAVQEVAFTLSTGIAYVQAAIDRGLDVNDFAPRLAFFFNGHNNVFQEVAKFRAARTMWAQIMKERFGATNPKAMMLRFHTQTGGVTLTAQQPENNIVRVALQGFAAVCGGTQSLHTNGFDEALALPSEQAAKTALRTQQIIAAESGAADTVDPFAGSYYVESLTAEIESRSAELIAKVDELGGAVHAIEFMTAEIDESAWGYQERYRTKQDIVVGVNEYIEEQIEVPGLLRVDPESEREQLDRLAAFKADRDQQLVATRLDELREVARGEENLIPTIRVALKDRCSMGEVCGAMKDVFGGYKPGL</sequence>
<organism evidence="3">
    <name type="scientific">freshwater metagenome</name>
    <dbReference type="NCBI Taxonomy" id="449393"/>
    <lineage>
        <taxon>unclassified sequences</taxon>
        <taxon>metagenomes</taxon>
        <taxon>ecological metagenomes</taxon>
    </lineage>
</organism>
<gene>
    <name evidence="3" type="ORF">UFOPK4175_00807</name>
</gene>
<evidence type="ECO:0000259" key="2">
    <source>
        <dbReference type="Pfam" id="PF01642"/>
    </source>
</evidence>
<dbReference type="InterPro" id="IPR006098">
    <property type="entry name" value="MMCoA_mutase_a_cat"/>
</dbReference>
<dbReference type="NCBIfam" id="TIGR00641">
    <property type="entry name" value="acid_CoA_mut_N"/>
    <property type="match status" value="1"/>
</dbReference>
<feature type="domain" description="Methylmalonyl-CoA mutase alpha/beta chain catalytic" evidence="2">
    <location>
        <begin position="25"/>
        <end position="533"/>
    </location>
</feature>
<dbReference type="AlphaFoldDB" id="A0A6J7S2G4"/>
<keyword evidence="1" id="KW-0413">Isomerase</keyword>
<dbReference type="InterPro" id="IPR006099">
    <property type="entry name" value="MeMalonylCoA_mutase_a/b_cat"/>
</dbReference>
<proteinExistence type="predicted"/>
<dbReference type="GO" id="GO:0031419">
    <property type="term" value="F:cobalamin binding"/>
    <property type="evidence" value="ECO:0007669"/>
    <property type="project" value="InterPro"/>
</dbReference>
<dbReference type="Gene3D" id="3.20.20.240">
    <property type="entry name" value="Methylmalonyl-CoA mutase"/>
    <property type="match status" value="1"/>
</dbReference>
<dbReference type="PANTHER" id="PTHR48101:SF1">
    <property type="entry name" value="METHYLMALONYL-COA MUTASE, LARGE SUBUNIT"/>
    <property type="match status" value="1"/>
</dbReference>
<dbReference type="GO" id="GO:0004494">
    <property type="term" value="F:methylmalonyl-CoA mutase activity"/>
    <property type="evidence" value="ECO:0007669"/>
    <property type="project" value="InterPro"/>
</dbReference>
<reference evidence="3" key="1">
    <citation type="submission" date="2020-05" db="EMBL/GenBank/DDBJ databases">
        <authorList>
            <person name="Chiriac C."/>
            <person name="Salcher M."/>
            <person name="Ghai R."/>
            <person name="Kavagutti S V."/>
        </authorList>
    </citation>
    <scope>NUCLEOTIDE SEQUENCE</scope>
</reference>
<evidence type="ECO:0000313" key="3">
    <source>
        <dbReference type="EMBL" id="CAB5035494.1"/>
    </source>
</evidence>
<protein>
    <submittedName>
        <fullName evidence="3">Unannotated protein</fullName>
    </submittedName>
</protein>
<name>A0A6J7S2G4_9ZZZZ</name>
<accession>A0A6J7S2G4</accession>
<dbReference type="InterPro" id="IPR016176">
    <property type="entry name" value="Cbl-dep_enz_cat"/>
</dbReference>
<evidence type="ECO:0000256" key="1">
    <source>
        <dbReference type="ARBA" id="ARBA00023235"/>
    </source>
</evidence>
<dbReference type="SUPFAM" id="SSF51703">
    <property type="entry name" value="Cobalamin (vitamin B12)-dependent enzymes"/>
    <property type="match status" value="1"/>
</dbReference>
<dbReference type="Pfam" id="PF01642">
    <property type="entry name" value="MM_CoA_mutase"/>
    <property type="match status" value="1"/>
</dbReference>